<comment type="caution">
    <text evidence="1">The sequence shown here is derived from an EMBL/GenBank/DDBJ whole genome shotgun (WGS) entry which is preliminary data.</text>
</comment>
<evidence type="ECO:0008006" key="3">
    <source>
        <dbReference type="Google" id="ProtNLM"/>
    </source>
</evidence>
<protein>
    <recommendedName>
        <fullName evidence="3">Small CPxCG-related zinc finger protein</fullName>
    </recommendedName>
</protein>
<reference evidence="1 2" key="1">
    <citation type="journal article" date="2014" name="PLoS Genet.">
        <title>Phylogenetically driven sequencing of extremely halophilic archaea reveals strategies for static and dynamic osmo-response.</title>
        <authorList>
            <person name="Becker E.A."/>
            <person name="Seitzer P.M."/>
            <person name="Tritt A."/>
            <person name="Larsen D."/>
            <person name="Krusor M."/>
            <person name="Yao A.I."/>
            <person name="Wu D."/>
            <person name="Madern D."/>
            <person name="Eisen J.A."/>
            <person name="Darling A.E."/>
            <person name="Facciotti M.T."/>
        </authorList>
    </citation>
    <scope>NUCLEOTIDE SEQUENCE [LARGE SCALE GENOMIC DNA]</scope>
    <source>
        <strain evidence="1 2">JCM 14848</strain>
    </source>
</reference>
<evidence type="ECO:0000313" key="1">
    <source>
        <dbReference type="EMBL" id="ELZ28035.1"/>
    </source>
</evidence>
<sequence>MSECETATMSEFVFTCPECGQRIEINGPMREATLTHGCPVCGASVDSQHFASC</sequence>
<proteinExistence type="predicted"/>
<name>M0CXW0_HALPD</name>
<dbReference type="InParanoid" id="M0CXW0"/>
<dbReference type="Proteomes" id="UP000011513">
    <property type="component" value="Unassembled WGS sequence"/>
</dbReference>
<evidence type="ECO:0000313" key="2">
    <source>
        <dbReference type="Proteomes" id="UP000011513"/>
    </source>
</evidence>
<accession>M0CXW0</accession>
<dbReference type="EMBL" id="AOIV01000038">
    <property type="protein sequence ID" value="ELZ28035.1"/>
    <property type="molecule type" value="Genomic_DNA"/>
</dbReference>
<keyword evidence="2" id="KW-1185">Reference proteome</keyword>
<dbReference type="eggNOG" id="arCOG06412">
    <property type="taxonomic scope" value="Archaea"/>
</dbReference>
<organism evidence="1 2">
    <name type="scientific">Halogeometricum pallidum JCM 14848</name>
    <dbReference type="NCBI Taxonomy" id="1227487"/>
    <lineage>
        <taxon>Archaea</taxon>
        <taxon>Methanobacteriati</taxon>
        <taxon>Methanobacteriota</taxon>
        <taxon>Stenosarchaea group</taxon>
        <taxon>Halobacteria</taxon>
        <taxon>Halobacteriales</taxon>
        <taxon>Haloferacaceae</taxon>
        <taxon>Halogeometricum</taxon>
    </lineage>
</organism>
<dbReference type="InterPro" id="IPR055982">
    <property type="entry name" value="DUF7560"/>
</dbReference>
<gene>
    <name evidence="1" type="ORF">C474_16079</name>
</gene>
<dbReference type="AlphaFoldDB" id="M0CXW0"/>
<dbReference type="Pfam" id="PF24441">
    <property type="entry name" value="DUF7560"/>
    <property type="match status" value="1"/>
</dbReference>